<gene>
    <name evidence="3" type="ORF">PGTUg99_026509</name>
</gene>
<protein>
    <submittedName>
        <fullName evidence="3">Uncharacterized protein</fullName>
    </submittedName>
</protein>
<dbReference type="EMBL" id="VDEP01000206">
    <property type="protein sequence ID" value="KAA1123853.1"/>
    <property type="molecule type" value="Genomic_DNA"/>
</dbReference>
<feature type="region of interest" description="Disordered" evidence="1">
    <location>
        <begin position="82"/>
        <end position="109"/>
    </location>
</feature>
<proteinExistence type="predicted"/>
<keyword evidence="2" id="KW-0732">Signal</keyword>
<evidence type="ECO:0000313" key="3">
    <source>
        <dbReference type="EMBL" id="KAA1123853.1"/>
    </source>
</evidence>
<feature type="chain" id="PRO_5022751327" evidence="2">
    <location>
        <begin position="19"/>
        <end position="109"/>
    </location>
</feature>
<organism evidence="3 4">
    <name type="scientific">Puccinia graminis f. sp. tritici</name>
    <dbReference type="NCBI Taxonomy" id="56615"/>
    <lineage>
        <taxon>Eukaryota</taxon>
        <taxon>Fungi</taxon>
        <taxon>Dikarya</taxon>
        <taxon>Basidiomycota</taxon>
        <taxon>Pucciniomycotina</taxon>
        <taxon>Pucciniomycetes</taxon>
        <taxon>Pucciniales</taxon>
        <taxon>Pucciniaceae</taxon>
        <taxon>Puccinia</taxon>
    </lineage>
</organism>
<dbReference type="AlphaFoldDB" id="A0A5B0RFZ3"/>
<evidence type="ECO:0000256" key="1">
    <source>
        <dbReference type="SAM" id="MobiDB-lite"/>
    </source>
</evidence>
<sequence length="109" mass="11811">MIFPLLLISLCPIPTTLGAFIDKAVQNRVEGSNTVHYLCDTMSTAYPAPLEASKETSDKPQLPPTDSLQALTLDGTKLSKELLDNPSLTKPQRAFAGESQARSACEAYR</sequence>
<evidence type="ECO:0000313" key="4">
    <source>
        <dbReference type="Proteomes" id="UP000325313"/>
    </source>
</evidence>
<comment type="caution">
    <text evidence="3">The sequence shown here is derived from an EMBL/GenBank/DDBJ whole genome shotgun (WGS) entry which is preliminary data.</text>
</comment>
<evidence type="ECO:0000256" key="2">
    <source>
        <dbReference type="SAM" id="SignalP"/>
    </source>
</evidence>
<reference evidence="3 4" key="1">
    <citation type="submission" date="2019-05" db="EMBL/GenBank/DDBJ databases">
        <title>Emergence of the Ug99 lineage of the wheat stem rust pathogen through somatic hybridization.</title>
        <authorList>
            <person name="Li F."/>
            <person name="Upadhyaya N.M."/>
            <person name="Sperschneider J."/>
            <person name="Matny O."/>
            <person name="Nguyen-Phuc H."/>
            <person name="Mago R."/>
            <person name="Raley C."/>
            <person name="Miller M.E."/>
            <person name="Silverstein K.A.T."/>
            <person name="Henningsen E."/>
            <person name="Hirsch C.D."/>
            <person name="Visser B."/>
            <person name="Pretorius Z.A."/>
            <person name="Steffenson B.J."/>
            <person name="Schwessinger B."/>
            <person name="Dodds P.N."/>
            <person name="Figueroa M."/>
        </authorList>
    </citation>
    <scope>NUCLEOTIDE SEQUENCE [LARGE SCALE GENOMIC DNA]</scope>
    <source>
        <strain evidence="3 4">Ug99</strain>
    </source>
</reference>
<accession>A0A5B0RFZ3</accession>
<dbReference type="Proteomes" id="UP000325313">
    <property type="component" value="Unassembled WGS sequence"/>
</dbReference>
<name>A0A5B0RFZ3_PUCGR</name>
<feature type="signal peptide" evidence="2">
    <location>
        <begin position="1"/>
        <end position="18"/>
    </location>
</feature>